<dbReference type="SUPFAM" id="SSF56059">
    <property type="entry name" value="Glutathione synthetase ATP-binding domain-like"/>
    <property type="match status" value="1"/>
</dbReference>
<dbReference type="InterPro" id="IPR013815">
    <property type="entry name" value="ATP_grasp_subdomain_1"/>
</dbReference>
<gene>
    <name evidence="2" type="ORF">FGG15_03645</name>
</gene>
<dbReference type="InterPro" id="IPR053191">
    <property type="entry name" value="DcsG_Biosynth_Enzyme"/>
</dbReference>
<evidence type="ECO:0000259" key="1">
    <source>
        <dbReference type="Pfam" id="PF08443"/>
    </source>
</evidence>
<dbReference type="PANTHER" id="PTHR39217:SF1">
    <property type="entry name" value="GLUTATHIONE SYNTHETASE"/>
    <property type="match status" value="1"/>
</dbReference>
<keyword evidence="3" id="KW-1185">Reference proteome</keyword>
<comment type="caution">
    <text evidence="2">The sequence shown here is derived from an EMBL/GenBank/DDBJ whole genome shotgun (WGS) entry which is preliminary data.</text>
</comment>
<organism evidence="2 3">
    <name type="scientific">Flagellimonas algicola</name>
    <dbReference type="NCBI Taxonomy" id="2583815"/>
    <lineage>
        <taxon>Bacteria</taxon>
        <taxon>Pseudomonadati</taxon>
        <taxon>Bacteroidota</taxon>
        <taxon>Flavobacteriia</taxon>
        <taxon>Flavobacteriales</taxon>
        <taxon>Flavobacteriaceae</taxon>
        <taxon>Flagellimonas</taxon>
    </lineage>
</organism>
<dbReference type="RefSeq" id="WP_138833316.1">
    <property type="nucleotide sequence ID" value="NZ_VCNI01000001.1"/>
</dbReference>
<protein>
    <recommendedName>
        <fullName evidence="1">ATP-grasp fold RimK-type domain-containing protein</fullName>
    </recommendedName>
</protein>
<reference evidence="2 3" key="1">
    <citation type="submission" date="2019-05" db="EMBL/GenBank/DDBJ databases">
        <title>Flagellimonas sp. AsT0115, sp. nov., isolated from a marine red algae, Asparagopsis taxiformis.</title>
        <authorList>
            <person name="Kim J."/>
            <person name="Jeong S.E."/>
            <person name="Jeon C.O."/>
        </authorList>
    </citation>
    <scope>NUCLEOTIDE SEQUENCE [LARGE SCALE GENOMIC DNA]</scope>
    <source>
        <strain evidence="2 3">AsT0115</strain>
    </source>
</reference>
<accession>A0ABY2WPI0</accession>
<evidence type="ECO:0000313" key="3">
    <source>
        <dbReference type="Proteomes" id="UP000751614"/>
    </source>
</evidence>
<dbReference type="Gene3D" id="3.40.50.20">
    <property type="match status" value="1"/>
</dbReference>
<proteinExistence type="predicted"/>
<dbReference type="Gene3D" id="3.30.1490.20">
    <property type="entry name" value="ATP-grasp fold, A domain"/>
    <property type="match status" value="1"/>
</dbReference>
<dbReference type="EMBL" id="VCNI01000001">
    <property type="protein sequence ID" value="TMU56647.1"/>
    <property type="molecule type" value="Genomic_DNA"/>
</dbReference>
<dbReference type="Gene3D" id="3.30.470.20">
    <property type="entry name" value="ATP-grasp fold, B domain"/>
    <property type="match status" value="1"/>
</dbReference>
<name>A0ABY2WPI0_9FLAO</name>
<dbReference type="Pfam" id="PF08443">
    <property type="entry name" value="RimK"/>
    <property type="match status" value="1"/>
</dbReference>
<evidence type="ECO:0000313" key="2">
    <source>
        <dbReference type="EMBL" id="TMU56647.1"/>
    </source>
</evidence>
<sequence>MIYDIVVLSAPGYLLAKEDSILLQNVVREDQLVTNALGKEGLNVVRKSWDDPDFDWSTTKFALFRSTWDYIHRVTEFEDWLENASTKTQFINRKSLIYWNLDKHYLQDLKTEGVHIPKTVFIEKGTNSSLGNIWELAKRSHGFQGSTLILKPCISGGARHTYKIESKTIHEYEEVFTSLIKNEAMMLQEFQKNIVAKGEISLMVFNGEYTHAVLKVAKPGDFRVQDDFGGSVHEYHPSEAEIQFALKTVHAAPELPMYARVDIFQDNYDQLALAELEIFEPELWFRNNPDAAAVLAKHIKNKLF</sequence>
<feature type="domain" description="ATP-grasp fold RimK-type" evidence="1">
    <location>
        <begin position="168"/>
        <end position="271"/>
    </location>
</feature>
<dbReference type="InterPro" id="IPR013651">
    <property type="entry name" value="ATP-grasp_RimK-type"/>
</dbReference>
<dbReference type="PANTHER" id="PTHR39217">
    <property type="match status" value="1"/>
</dbReference>
<dbReference type="Proteomes" id="UP000751614">
    <property type="component" value="Unassembled WGS sequence"/>
</dbReference>